<dbReference type="EMBL" id="KK583214">
    <property type="protein sequence ID" value="KDO27964.1"/>
    <property type="molecule type" value="Genomic_DNA"/>
</dbReference>
<dbReference type="VEuPathDB" id="FungiDB:SPRG_07240"/>
<evidence type="ECO:0000313" key="1">
    <source>
        <dbReference type="EMBL" id="KDO27964.1"/>
    </source>
</evidence>
<dbReference type="Proteomes" id="UP000030745">
    <property type="component" value="Unassembled WGS sequence"/>
</dbReference>
<gene>
    <name evidence="1" type="ORF">SPRG_07240</name>
</gene>
<dbReference type="GeneID" id="24129528"/>
<proteinExistence type="predicted"/>
<evidence type="ECO:0000313" key="2">
    <source>
        <dbReference type="Proteomes" id="UP000030745"/>
    </source>
</evidence>
<dbReference type="KEGG" id="spar:SPRG_07240"/>
<protein>
    <submittedName>
        <fullName evidence="1">Uncharacterized protein</fullName>
    </submittedName>
</protein>
<dbReference type="RefSeq" id="XP_012201414.1">
    <property type="nucleotide sequence ID" value="XM_012346024.1"/>
</dbReference>
<dbReference type="AlphaFoldDB" id="A0A067CB07"/>
<keyword evidence="2" id="KW-1185">Reference proteome</keyword>
<reference evidence="1 2" key="1">
    <citation type="journal article" date="2013" name="PLoS Genet.">
        <title>Distinctive expansion of potential virulence genes in the genome of the oomycete fish pathogen Saprolegnia parasitica.</title>
        <authorList>
            <person name="Jiang R.H."/>
            <person name="de Bruijn I."/>
            <person name="Haas B.J."/>
            <person name="Belmonte R."/>
            <person name="Lobach L."/>
            <person name="Christie J."/>
            <person name="van den Ackerveken G."/>
            <person name="Bottin A."/>
            <person name="Bulone V."/>
            <person name="Diaz-Moreno S.M."/>
            <person name="Dumas B."/>
            <person name="Fan L."/>
            <person name="Gaulin E."/>
            <person name="Govers F."/>
            <person name="Grenville-Briggs L.J."/>
            <person name="Horner N.R."/>
            <person name="Levin J.Z."/>
            <person name="Mammella M."/>
            <person name="Meijer H.J."/>
            <person name="Morris P."/>
            <person name="Nusbaum C."/>
            <person name="Oome S."/>
            <person name="Phillips A.J."/>
            <person name="van Rooyen D."/>
            <person name="Rzeszutek E."/>
            <person name="Saraiva M."/>
            <person name="Secombes C.J."/>
            <person name="Seidl M.F."/>
            <person name="Snel B."/>
            <person name="Stassen J.H."/>
            <person name="Sykes S."/>
            <person name="Tripathy S."/>
            <person name="van den Berg H."/>
            <person name="Vega-Arreguin J.C."/>
            <person name="Wawra S."/>
            <person name="Young S.K."/>
            <person name="Zeng Q."/>
            <person name="Dieguez-Uribeondo J."/>
            <person name="Russ C."/>
            <person name="Tyler B.M."/>
            <person name="van West P."/>
        </authorList>
    </citation>
    <scope>NUCLEOTIDE SEQUENCE [LARGE SCALE GENOMIC DNA]</scope>
    <source>
        <strain evidence="1 2">CBS 223.65</strain>
    </source>
</reference>
<organism evidence="1 2">
    <name type="scientific">Saprolegnia parasitica (strain CBS 223.65)</name>
    <dbReference type="NCBI Taxonomy" id="695850"/>
    <lineage>
        <taxon>Eukaryota</taxon>
        <taxon>Sar</taxon>
        <taxon>Stramenopiles</taxon>
        <taxon>Oomycota</taxon>
        <taxon>Saprolegniomycetes</taxon>
        <taxon>Saprolegniales</taxon>
        <taxon>Saprolegniaceae</taxon>
        <taxon>Saprolegnia</taxon>
    </lineage>
</organism>
<name>A0A067CB07_SAPPC</name>
<sequence>MKKRVAFGIVEEFTFAVAHASCGVPSDGGGIGLHGRHLAYQSYDVPRQSSRRPLRRLTHMERVQCVRLDMINGVWAPRRPYFDELAQLYELEMRELAECTRIRRQRAETNSVDVDYCCQPKVPGTEHVPMWFVHIDAIVDSPYRKSLQELLSLPMKKRISRDAVPWTPAKARRAALVLERRHAR</sequence>
<dbReference type="OMA" id="HMERVQC"/>
<dbReference type="OrthoDB" id="65393at2759"/>
<accession>A0A067CB07</accession>